<accession>A0A285V2J1</accession>
<dbReference type="AlphaFoldDB" id="A0A285V2J1"/>
<gene>
    <name evidence="1" type="ORF">SAMN05892877_1552</name>
</gene>
<evidence type="ECO:0000313" key="2">
    <source>
        <dbReference type="Proteomes" id="UP000219167"/>
    </source>
</evidence>
<evidence type="ECO:0000313" key="1">
    <source>
        <dbReference type="EMBL" id="SOC48375.1"/>
    </source>
</evidence>
<proteinExistence type="predicted"/>
<organism evidence="1 2">
    <name type="scientific">Rhizobium subbaraonis</name>
    <dbReference type="NCBI Taxonomy" id="908946"/>
    <lineage>
        <taxon>Bacteria</taxon>
        <taxon>Pseudomonadati</taxon>
        <taxon>Pseudomonadota</taxon>
        <taxon>Alphaproteobacteria</taxon>
        <taxon>Hyphomicrobiales</taxon>
        <taxon>Rhizobiaceae</taxon>
        <taxon>Rhizobium/Agrobacterium group</taxon>
        <taxon>Rhizobium</taxon>
    </lineage>
</organism>
<protein>
    <submittedName>
        <fullName evidence="1">Uncharacterized protein</fullName>
    </submittedName>
</protein>
<dbReference type="EMBL" id="OBQD01000055">
    <property type="protein sequence ID" value="SOC48375.1"/>
    <property type="molecule type" value="Genomic_DNA"/>
</dbReference>
<dbReference type="Proteomes" id="UP000219167">
    <property type="component" value="Unassembled WGS sequence"/>
</dbReference>
<name>A0A285V2J1_9HYPH</name>
<keyword evidence="2" id="KW-1185">Reference proteome</keyword>
<dbReference type="RefSeq" id="WP_097143487.1">
    <property type="nucleotide sequence ID" value="NZ_OBQD01000055.1"/>
</dbReference>
<sequence>MAIEADVVECLPALEKFAYLMTGEDDATFDATSLTLLIAKGRLGRRRLFPSTLAWLLNVLWSEVPQSASFSTVSHLEIGALISLLQVPLPEPAVLVLVDGYKLDLSTTALVVAEPVETISDRLEHARVMFSKLAGYAEIRSPACCP</sequence>
<reference evidence="1 2" key="1">
    <citation type="submission" date="2017-08" db="EMBL/GenBank/DDBJ databases">
        <authorList>
            <person name="de Groot N.N."/>
        </authorList>
    </citation>
    <scope>NUCLEOTIDE SEQUENCE [LARGE SCALE GENOMIC DNA]</scope>
    <source>
        <strain evidence="1 2">JC85</strain>
    </source>
</reference>